<dbReference type="OrthoDB" id="1098070at2"/>
<dbReference type="InterPro" id="IPR035093">
    <property type="entry name" value="RelE/ParE_toxin_dom_sf"/>
</dbReference>
<comment type="caution">
    <text evidence="1">The sequence shown here is derived from an EMBL/GenBank/DDBJ whole genome shotgun (WGS) entry which is preliminary data.</text>
</comment>
<gene>
    <name evidence="1" type="ORF">ACM44_06140</name>
</gene>
<protein>
    <recommendedName>
        <fullName evidence="3">Type II toxin-antitoxin system RelE/ParE family toxin</fullName>
    </recommendedName>
</protein>
<dbReference type="RefSeq" id="WP_152669308.1">
    <property type="nucleotide sequence ID" value="NZ_LFNG01000006.1"/>
</dbReference>
<dbReference type="Proteomes" id="UP000035900">
    <property type="component" value="Unassembled WGS sequence"/>
</dbReference>
<keyword evidence="2" id="KW-1185">Reference proteome</keyword>
<name>A0A0J7J0I7_9FLAO</name>
<sequence length="100" mass="12098">MFKIRWMPEAEQEYYSTLEYWIEHNKSTEYSLKIMQEVERFEEILISNPHLGKTTNTELSVLKITMLNQFYIYYKVTQRTINIIAFKSTHEDHHKHGLGI</sequence>
<dbReference type="AlphaFoldDB" id="A0A0J7J0I7"/>
<dbReference type="EMBL" id="LFNG01000006">
    <property type="protein sequence ID" value="KMQ71787.1"/>
    <property type="molecule type" value="Genomic_DNA"/>
</dbReference>
<proteinExistence type="predicted"/>
<evidence type="ECO:0000313" key="1">
    <source>
        <dbReference type="EMBL" id="KMQ71787.1"/>
    </source>
</evidence>
<evidence type="ECO:0008006" key="3">
    <source>
        <dbReference type="Google" id="ProtNLM"/>
    </source>
</evidence>
<accession>A0A0J7J0I7</accession>
<dbReference type="Gene3D" id="3.30.2310.20">
    <property type="entry name" value="RelE-like"/>
    <property type="match status" value="1"/>
</dbReference>
<dbReference type="STRING" id="1304281.ACM44_06140"/>
<evidence type="ECO:0000313" key="2">
    <source>
        <dbReference type="Proteomes" id="UP000035900"/>
    </source>
</evidence>
<organism evidence="1 2">
    <name type="scientific">Chryseobacterium koreense CCUG 49689</name>
    <dbReference type="NCBI Taxonomy" id="1304281"/>
    <lineage>
        <taxon>Bacteria</taxon>
        <taxon>Pseudomonadati</taxon>
        <taxon>Bacteroidota</taxon>
        <taxon>Flavobacteriia</taxon>
        <taxon>Flavobacteriales</taxon>
        <taxon>Weeksellaceae</taxon>
        <taxon>Chryseobacterium group</taxon>
        <taxon>Chryseobacterium</taxon>
    </lineage>
</organism>
<dbReference type="PATRIC" id="fig|1304281.5.peg.1315"/>
<reference evidence="1 2" key="1">
    <citation type="journal article" date="2004" name="Int. J. Syst. Evol. Microbiol.">
        <title>Kaistella koreensis gen. nov., sp. nov., a novel member of the Chryseobacterium-Bergeyella-Riemerella branch.</title>
        <authorList>
            <person name="Kim M.K."/>
            <person name="Im W.T."/>
            <person name="Shin Y.K."/>
            <person name="Lim J.H."/>
            <person name="Kim S.H."/>
            <person name="Lee B.C."/>
            <person name="Park M.Y."/>
            <person name="Lee K.Y."/>
            <person name="Lee S.T."/>
        </authorList>
    </citation>
    <scope>NUCLEOTIDE SEQUENCE [LARGE SCALE GENOMIC DNA]</scope>
    <source>
        <strain evidence="1 2">CCUG 49689</strain>
    </source>
</reference>